<name>A0A081B7R4_9HYPH</name>
<evidence type="ECO:0000313" key="3">
    <source>
        <dbReference type="Proteomes" id="UP000028702"/>
    </source>
</evidence>
<proteinExistence type="predicted"/>
<protein>
    <submittedName>
        <fullName evidence="2">Conserved protein</fullName>
    </submittedName>
</protein>
<evidence type="ECO:0000256" key="1">
    <source>
        <dbReference type="SAM" id="MobiDB-lite"/>
    </source>
</evidence>
<accession>A0A081B7R4</accession>
<keyword evidence="3" id="KW-1185">Reference proteome</keyword>
<organism evidence="2 3">
    <name type="scientific">Tepidicaulis marinus</name>
    <dbReference type="NCBI Taxonomy" id="1333998"/>
    <lineage>
        <taxon>Bacteria</taxon>
        <taxon>Pseudomonadati</taxon>
        <taxon>Pseudomonadota</taxon>
        <taxon>Alphaproteobacteria</taxon>
        <taxon>Hyphomicrobiales</taxon>
        <taxon>Parvibaculaceae</taxon>
        <taxon>Tepidicaulis</taxon>
    </lineage>
</organism>
<dbReference type="Proteomes" id="UP000028702">
    <property type="component" value="Unassembled WGS sequence"/>
</dbReference>
<sequence>MSSTFQSTIGTDAQAGLQQGDTDVPQTLEAVMARCENFSPPSFIDTKLDFRYEIPAIGHKYWLSKCRNGTFPHRRDISPVELSAQLPNVGLFEINRNAAPLNLYCRIAGDSIEQVYGKMHRQFIRECLPLEQATRFDCYAAAVLLSGAPIRISGKVSHEERTFMDAEMLAAPLATDDQDRLQIIVFAEYQPVS</sequence>
<dbReference type="Pfam" id="PF07310">
    <property type="entry name" value="PAS_5"/>
    <property type="match status" value="1"/>
</dbReference>
<gene>
    <name evidence="2" type="ORF">M2A_0581</name>
</gene>
<comment type="caution">
    <text evidence="2">The sequence shown here is derived from an EMBL/GenBank/DDBJ whole genome shotgun (WGS) entry which is preliminary data.</text>
</comment>
<dbReference type="InterPro" id="IPR009922">
    <property type="entry name" value="DUF1457"/>
</dbReference>
<dbReference type="eggNOG" id="COG5388">
    <property type="taxonomic scope" value="Bacteria"/>
</dbReference>
<dbReference type="RefSeq" id="WP_081875345.1">
    <property type="nucleotide sequence ID" value="NZ_BBIO01000002.1"/>
</dbReference>
<dbReference type="AlphaFoldDB" id="A0A081B7R4"/>
<feature type="region of interest" description="Disordered" evidence="1">
    <location>
        <begin position="1"/>
        <end position="21"/>
    </location>
</feature>
<evidence type="ECO:0000313" key="2">
    <source>
        <dbReference type="EMBL" id="GAK44082.1"/>
    </source>
</evidence>
<dbReference type="EMBL" id="BBIO01000002">
    <property type="protein sequence ID" value="GAK44082.1"/>
    <property type="molecule type" value="Genomic_DNA"/>
</dbReference>
<reference evidence="2 3" key="1">
    <citation type="submission" date="2014-07" db="EMBL/GenBank/DDBJ databases">
        <title>Tepidicaulis marinum gen. nov., sp. nov., a novel marine bacterium denitrifying nitrate to nitrous oxide strictly under microaerobic conditions.</title>
        <authorList>
            <person name="Takeuchi M."/>
            <person name="Yamagishi T."/>
            <person name="Kamagata Y."/>
            <person name="Oshima K."/>
            <person name="Hattori M."/>
            <person name="Katayama T."/>
            <person name="Hanada S."/>
            <person name="Tamaki H."/>
            <person name="Marumo K."/>
            <person name="Maeda H."/>
            <person name="Nedachi M."/>
            <person name="Iwasaki W."/>
            <person name="Suwa Y."/>
            <person name="Sakata S."/>
        </authorList>
    </citation>
    <scope>NUCLEOTIDE SEQUENCE [LARGE SCALE GENOMIC DNA]</scope>
    <source>
        <strain evidence="2 3">MA2</strain>
    </source>
</reference>